<dbReference type="Pfam" id="PF02568">
    <property type="entry name" value="ThiI"/>
    <property type="match status" value="1"/>
</dbReference>
<evidence type="ECO:0000256" key="12">
    <source>
        <dbReference type="ARBA" id="ARBA00058382"/>
    </source>
</evidence>
<dbReference type="InterPro" id="IPR049961">
    <property type="entry name" value="ThiI_N"/>
</dbReference>
<dbReference type="InterPro" id="IPR050102">
    <property type="entry name" value="tRNA_sulfurtransferase_ThiI"/>
</dbReference>
<evidence type="ECO:0000256" key="19">
    <source>
        <dbReference type="HAMAP-Rule" id="MF_00021"/>
    </source>
</evidence>
<keyword evidence="5 19" id="KW-0808">Transferase</keyword>
<evidence type="ECO:0000256" key="7">
    <source>
        <dbReference type="ARBA" id="ARBA00022840"/>
    </source>
</evidence>
<dbReference type="Pfam" id="PF22025">
    <property type="entry name" value="ThiI_fer"/>
    <property type="match status" value="1"/>
</dbReference>
<keyword evidence="3 19" id="KW-0963">Cytoplasm</keyword>
<dbReference type="Pfam" id="PF02926">
    <property type="entry name" value="THUMP"/>
    <property type="match status" value="1"/>
</dbReference>
<dbReference type="GO" id="GO:0140741">
    <property type="term" value="F:tRNA-uracil-4 sulfurtransferase activity"/>
    <property type="evidence" value="ECO:0007669"/>
    <property type="project" value="UniProtKB-EC"/>
</dbReference>
<comment type="subcellular location">
    <subcellularLocation>
        <location evidence="1 19">Cytoplasm</location>
    </subcellularLocation>
</comment>
<dbReference type="InterPro" id="IPR014729">
    <property type="entry name" value="Rossmann-like_a/b/a_fold"/>
</dbReference>
<dbReference type="FunFam" id="3.40.50.620:FF:000053">
    <property type="entry name" value="Probable tRNA sulfurtransferase"/>
    <property type="match status" value="1"/>
</dbReference>
<evidence type="ECO:0000256" key="1">
    <source>
        <dbReference type="ARBA" id="ARBA00004496"/>
    </source>
</evidence>
<dbReference type="GO" id="GO:0005829">
    <property type="term" value="C:cytosol"/>
    <property type="evidence" value="ECO:0007669"/>
    <property type="project" value="TreeGrafter"/>
</dbReference>
<evidence type="ECO:0000256" key="9">
    <source>
        <dbReference type="ARBA" id="ARBA00022977"/>
    </source>
</evidence>
<sequence>MEKVILVRYGEISLKGLNRSYFMDKLLKNMKASLAKFQRVKFQKIQGRFLLTCANEDVEDIISSLKNVFGVISISPAYRIDNDMDRLKEVALTIMKEKEEEIKTFKVESKRGNKSFPLESPEISRNIGGYILHHTENLKVDVHQPDIKLYIEVRENTYVYNEIIPAAGGLPVGSNGKAALLISGGIDSPVAGYMIAKRGVELIAVHYHSFPFTSERAKEKVIDLARILTQYSGPIKLFIVPFTKIQTEIGQKCKERQTTLIMRRFMMKIAEEIARCEGAQALITGESVGQVASQTLESLNVTNSAVSMPVFRPLIGMDKQEIMDIAHKIDTYNTSILPYEDCCTVFVPKHPETKPKLEKIILSEEILDTDALIEEAIAGVEIINLP</sequence>
<dbReference type="GO" id="GO:0004810">
    <property type="term" value="F:CCA tRNA nucleotidyltransferase activity"/>
    <property type="evidence" value="ECO:0007669"/>
    <property type="project" value="InterPro"/>
</dbReference>
<feature type="binding site" evidence="19">
    <location>
        <position position="285"/>
    </location>
    <ligand>
        <name>ATP</name>
        <dbReference type="ChEBI" id="CHEBI:30616"/>
    </ligand>
</feature>
<accession>A0AAE3HER4</accession>
<evidence type="ECO:0000256" key="4">
    <source>
        <dbReference type="ARBA" id="ARBA00022555"/>
    </source>
</evidence>
<evidence type="ECO:0000256" key="17">
    <source>
        <dbReference type="ARBA" id="ARBA00077849"/>
    </source>
</evidence>
<evidence type="ECO:0000256" key="5">
    <source>
        <dbReference type="ARBA" id="ARBA00022679"/>
    </source>
</evidence>
<dbReference type="GO" id="GO:0000049">
    <property type="term" value="F:tRNA binding"/>
    <property type="evidence" value="ECO:0007669"/>
    <property type="project" value="UniProtKB-UniRule"/>
</dbReference>
<dbReference type="Gene3D" id="3.30.2130.30">
    <property type="match status" value="1"/>
</dbReference>
<dbReference type="InterPro" id="IPR004114">
    <property type="entry name" value="THUMP_dom"/>
</dbReference>
<evidence type="ECO:0000256" key="14">
    <source>
        <dbReference type="ARBA" id="ARBA00066827"/>
    </source>
</evidence>
<dbReference type="AlphaFoldDB" id="A0AAE3HER4"/>
<dbReference type="NCBIfam" id="TIGR00342">
    <property type="entry name" value="tRNA uracil 4-sulfurtransferase ThiI"/>
    <property type="match status" value="1"/>
</dbReference>
<keyword evidence="4 19" id="KW-0820">tRNA-binding</keyword>
<dbReference type="GO" id="GO:0002937">
    <property type="term" value="P:tRNA 4-thiouridine biosynthesis"/>
    <property type="evidence" value="ECO:0007669"/>
    <property type="project" value="TreeGrafter"/>
</dbReference>
<dbReference type="SUPFAM" id="SSF52402">
    <property type="entry name" value="Adenine nucleotide alpha hydrolases-like"/>
    <property type="match status" value="1"/>
</dbReference>
<feature type="binding site" evidence="19">
    <location>
        <position position="294"/>
    </location>
    <ligand>
        <name>ATP</name>
        <dbReference type="ChEBI" id="CHEBI:30616"/>
    </ligand>
</feature>
<evidence type="ECO:0000313" key="21">
    <source>
        <dbReference type="EMBL" id="MCR1897793.1"/>
    </source>
</evidence>
<dbReference type="PANTHER" id="PTHR43209:SF1">
    <property type="entry name" value="TRNA SULFURTRANSFERASE"/>
    <property type="match status" value="1"/>
</dbReference>
<protein>
    <recommendedName>
        <fullName evidence="15 19">Probable tRNA sulfurtransferase</fullName>
        <ecNumber evidence="14 19">2.8.1.4</ecNumber>
    </recommendedName>
    <alternativeName>
        <fullName evidence="16 19">Sulfur carrier protein ThiS sulfurtransferase</fullName>
    </alternativeName>
    <alternativeName>
        <fullName evidence="17 19">Thiamine biosynthesis protein ThiI</fullName>
    </alternativeName>
    <alternativeName>
        <fullName evidence="18 19">tRNA 4-thiouridine synthase</fullName>
    </alternativeName>
</protein>
<dbReference type="CDD" id="cd01712">
    <property type="entry name" value="PPase_ThiI"/>
    <property type="match status" value="1"/>
</dbReference>
<keyword evidence="6 19" id="KW-0547">Nucleotide-binding</keyword>
<dbReference type="InterPro" id="IPR049962">
    <property type="entry name" value="THUMP_ThiI"/>
</dbReference>
<dbReference type="InterPro" id="IPR003720">
    <property type="entry name" value="tRNA_STrfase"/>
</dbReference>
<dbReference type="Gene3D" id="3.40.50.620">
    <property type="entry name" value="HUPs"/>
    <property type="match status" value="1"/>
</dbReference>
<comment type="catalytic activity">
    <reaction evidence="10 19">
        <text>[ThiI sulfur-carrier protein]-S-sulfanyl-L-cysteine + a uridine in tRNA + 2 reduced [2Fe-2S]-[ferredoxin] + ATP + H(+) = [ThiI sulfur-carrier protein]-L-cysteine + a 4-thiouridine in tRNA + 2 oxidized [2Fe-2S]-[ferredoxin] + AMP + diphosphate</text>
        <dbReference type="Rhea" id="RHEA:24176"/>
        <dbReference type="Rhea" id="RHEA-COMP:10000"/>
        <dbReference type="Rhea" id="RHEA-COMP:10001"/>
        <dbReference type="Rhea" id="RHEA-COMP:13337"/>
        <dbReference type="Rhea" id="RHEA-COMP:13338"/>
        <dbReference type="Rhea" id="RHEA-COMP:13339"/>
        <dbReference type="Rhea" id="RHEA-COMP:13340"/>
        <dbReference type="ChEBI" id="CHEBI:15378"/>
        <dbReference type="ChEBI" id="CHEBI:29950"/>
        <dbReference type="ChEBI" id="CHEBI:30616"/>
        <dbReference type="ChEBI" id="CHEBI:33019"/>
        <dbReference type="ChEBI" id="CHEBI:33737"/>
        <dbReference type="ChEBI" id="CHEBI:33738"/>
        <dbReference type="ChEBI" id="CHEBI:61963"/>
        <dbReference type="ChEBI" id="CHEBI:65315"/>
        <dbReference type="ChEBI" id="CHEBI:136798"/>
        <dbReference type="ChEBI" id="CHEBI:456215"/>
        <dbReference type="EC" id="2.8.1.4"/>
    </reaction>
</comment>
<comment type="function">
    <text evidence="12 19">Catalyzes the ATP-dependent transfer of a sulfur to tRNA to produce 4-thiouridine in position 8 of tRNAs, which functions as a near-UV photosensor. Also catalyzes the transfer of sulfur to the sulfur carrier protein ThiS, forming ThiS-thiocarboxylate. This is a step in the synthesis of thiazole, in the thiamine biosynthesis pathway. The sulfur is donated as persulfide by IscS.</text>
</comment>
<feature type="binding site" evidence="19">
    <location>
        <begin position="181"/>
        <end position="182"/>
    </location>
    <ligand>
        <name>ATP</name>
        <dbReference type="ChEBI" id="CHEBI:30616"/>
    </ligand>
</feature>
<proteinExistence type="inferred from homology"/>
<dbReference type="RefSeq" id="WP_257529217.1">
    <property type="nucleotide sequence ID" value="NZ_JANKAS010000001.1"/>
</dbReference>
<dbReference type="SMART" id="SM00981">
    <property type="entry name" value="THUMP"/>
    <property type="match status" value="1"/>
</dbReference>
<evidence type="ECO:0000256" key="13">
    <source>
        <dbReference type="ARBA" id="ARBA00061472"/>
    </source>
</evidence>
<dbReference type="GO" id="GO:0009229">
    <property type="term" value="P:thiamine diphosphate biosynthetic process"/>
    <property type="evidence" value="ECO:0007669"/>
    <property type="project" value="UniProtKB-UniRule"/>
</dbReference>
<keyword evidence="7 19" id="KW-0067">ATP-binding</keyword>
<feature type="domain" description="THUMP" evidence="20">
    <location>
        <begin position="59"/>
        <end position="165"/>
    </location>
</feature>
<evidence type="ECO:0000259" key="20">
    <source>
        <dbReference type="PROSITE" id="PS51165"/>
    </source>
</evidence>
<dbReference type="PROSITE" id="PS51165">
    <property type="entry name" value="THUMP"/>
    <property type="match status" value="1"/>
</dbReference>
<comment type="caution">
    <text evidence="21">The sequence shown here is derived from an EMBL/GenBank/DDBJ whole genome shotgun (WGS) entry which is preliminary data.</text>
</comment>
<keyword evidence="8 19" id="KW-0694">RNA-binding</keyword>
<dbReference type="HAMAP" id="MF_00021">
    <property type="entry name" value="ThiI"/>
    <property type="match status" value="1"/>
</dbReference>
<dbReference type="InterPro" id="IPR020536">
    <property type="entry name" value="ThiI_AANH"/>
</dbReference>
<evidence type="ECO:0000256" key="8">
    <source>
        <dbReference type="ARBA" id="ARBA00022884"/>
    </source>
</evidence>
<evidence type="ECO:0000256" key="15">
    <source>
        <dbReference type="ARBA" id="ARBA00071867"/>
    </source>
</evidence>
<comment type="pathway">
    <text evidence="2 19">Cofactor biosynthesis; thiamine diphosphate biosynthesis.</text>
</comment>
<dbReference type="GO" id="GO:0052837">
    <property type="term" value="P:thiazole biosynthetic process"/>
    <property type="evidence" value="ECO:0007669"/>
    <property type="project" value="TreeGrafter"/>
</dbReference>
<keyword evidence="22" id="KW-1185">Reference proteome</keyword>
<gene>
    <name evidence="19 21" type="primary">thiI</name>
    <name evidence="21" type="ORF">NSA47_02165</name>
</gene>
<name>A0AAE3HER4_9FIRM</name>
<evidence type="ECO:0000256" key="10">
    <source>
        <dbReference type="ARBA" id="ARBA00050570"/>
    </source>
</evidence>
<feature type="binding site" evidence="19">
    <location>
        <position position="263"/>
    </location>
    <ligand>
        <name>ATP</name>
        <dbReference type="ChEBI" id="CHEBI:30616"/>
    </ligand>
</feature>
<comment type="catalytic activity">
    <reaction evidence="11 19">
        <text>[ThiS sulfur-carrier protein]-C-terminal Gly-Gly-AMP + S-sulfanyl-L-cysteinyl-[cysteine desulfurase] + AH2 = [ThiS sulfur-carrier protein]-C-terminal-Gly-aminoethanethioate + L-cysteinyl-[cysteine desulfurase] + A + AMP + 2 H(+)</text>
        <dbReference type="Rhea" id="RHEA:43340"/>
        <dbReference type="Rhea" id="RHEA-COMP:12157"/>
        <dbReference type="Rhea" id="RHEA-COMP:12158"/>
        <dbReference type="Rhea" id="RHEA-COMP:12910"/>
        <dbReference type="Rhea" id="RHEA-COMP:19908"/>
        <dbReference type="ChEBI" id="CHEBI:13193"/>
        <dbReference type="ChEBI" id="CHEBI:15378"/>
        <dbReference type="ChEBI" id="CHEBI:17499"/>
        <dbReference type="ChEBI" id="CHEBI:29950"/>
        <dbReference type="ChEBI" id="CHEBI:61963"/>
        <dbReference type="ChEBI" id="CHEBI:90618"/>
        <dbReference type="ChEBI" id="CHEBI:232372"/>
        <dbReference type="ChEBI" id="CHEBI:456215"/>
    </reaction>
</comment>
<dbReference type="Proteomes" id="UP001205748">
    <property type="component" value="Unassembled WGS sequence"/>
</dbReference>
<evidence type="ECO:0000256" key="11">
    <source>
        <dbReference type="ARBA" id="ARBA00052330"/>
    </source>
</evidence>
<reference evidence="21" key="1">
    <citation type="submission" date="2022-07" db="EMBL/GenBank/DDBJ databases">
        <title>Enhanced cultured diversity of the mouse gut microbiota enables custom-made synthetic communities.</title>
        <authorList>
            <person name="Afrizal A."/>
        </authorList>
    </citation>
    <scope>NUCLEOTIDE SEQUENCE</scope>
    <source>
        <strain evidence="21">DSM 28593</strain>
    </source>
</reference>
<evidence type="ECO:0000256" key="3">
    <source>
        <dbReference type="ARBA" id="ARBA00022490"/>
    </source>
</evidence>
<dbReference type="SUPFAM" id="SSF143437">
    <property type="entry name" value="THUMP domain-like"/>
    <property type="match status" value="1"/>
</dbReference>
<dbReference type="InterPro" id="IPR054173">
    <property type="entry name" value="ThiI_fer"/>
</dbReference>
<dbReference type="PANTHER" id="PTHR43209">
    <property type="entry name" value="TRNA SULFURTRANSFERASE"/>
    <property type="match status" value="1"/>
</dbReference>
<comment type="similarity">
    <text evidence="13 19">Belongs to the ThiI family.</text>
</comment>
<organism evidence="21 22">
    <name type="scientific">Irregularibacter muris</name>
    <dbReference type="NCBI Taxonomy" id="1796619"/>
    <lineage>
        <taxon>Bacteria</taxon>
        <taxon>Bacillati</taxon>
        <taxon>Bacillota</taxon>
        <taxon>Clostridia</taxon>
        <taxon>Eubacteriales</taxon>
        <taxon>Eubacteriaceae</taxon>
        <taxon>Irregularibacter</taxon>
    </lineage>
</organism>
<dbReference type="GO" id="GO:0009228">
    <property type="term" value="P:thiamine biosynthetic process"/>
    <property type="evidence" value="ECO:0007669"/>
    <property type="project" value="UniProtKB-KW"/>
</dbReference>
<evidence type="ECO:0000256" key="2">
    <source>
        <dbReference type="ARBA" id="ARBA00004948"/>
    </source>
</evidence>
<dbReference type="CDD" id="cd11716">
    <property type="entry name" value="THUMP_ThiI"/>
    <property type="match status" value="1"/>
</dbReference>
<keyword evidence="9 19" id="KW-0784">Thiamine biosynthesis</keyword>
<dbReference type="EMBL" id="JANKAS010000001">
    <property type="protein sequence ID" value="MCR1897793.1"/>
    <property type="molecule type" value="Genomic_DNA"/>
</dbReference>
<feature type="binding site" evidence="19">
    <location>
        <begin position="206"/>
        <end position="207"/>
    </location>
    <ligand>
        <name>ATP</name>
        <dbReference type="ChEBI" id="CHEBI:30616"/>
    </ligand>
</feature>
<evidence type="ECO:0000256" key="6">
    <source>
        <dbReference type="ARBA" id="ARBA00022741"/>
    </source>
</evidence>
<evidence type="ECO:0000256" key="18">
    <source>
        <dbReference type="ARBA" id="ARBA00080570"/>
    </source>
</evidence>
<dbReference type="GO" id="GO:0005524">
    <property type="term" value="F:ATP binding"/>
    <property type="evidence" value="ECO:0007669"/>
    <property type="project" value="UniProtKB-UniRule"/>
</dbReference>
<evidence type="ECO:0000313" key="22">
    <source>
        <dbReference type="Proteomes" id="UP001205748"/>
    </source>
</evidence>
<dbReference type="EC" id="2.8.1.4" evidence="14 19"/>
<evidence type="ECO:0000256" key="16">
    <source>
        <dbReference type="ARBA" id="ARBA00075337"/>
    </source>
</evidence>